<keyword evidence="4" id="KW-1185">Reference proteome</keyword>
<comment type="caution">
    <text evidence="3">The sequence shown here is derived from an EMBL/GenBank/DDBJ whole genome shotgun (WGS) entry which is preliminary data.</text>
</comment>
<evidence type="ECO:0008006" key="5">
    <source>
        <dbReference type="Google" id="ProtNLM"/>
    </source>
</evidence>
<protein>
    <recommendedName>
        <fullName evidence="5">PknH-like extracellular domain-containing protein</fullName>
    </recommendedName>
</protein>
<dbReference type="AlphaFoldDB" id="A0A0A0JTA6"/>
<name>A0A0A0JTA6_9MICO</name>
<keyword evidence="2" id="KW-0812">Transmembrane</keyword>
<keyword evidence="2" id="KW-0472">Membrane</keyword>
<feature type="compositionally biased region" description="Polar residues" evidence="1">
    <location>
        <begin position="136"/>
        <end position="146"/>
    </location>
</feature>
<evidence type="ECO:0000256" key="1">
    <source>
        <dbReference type="SAM" id="MobiDB-lite"/>
    </source>
</evidence>
<dbReference type="Proteomes" id="UP000030011">
    <property type="component" value="Unassembled WGS sequence"/>
</dbReference>
<evidence type="ECO:0000313" key="3">
    <source>
        <dbReference type="EMBL" id="KGN38881.1"/>
    </source>
</evidence>
<evidence type="ECO:0000256" key="2">
    <source>
        <dbReference type="SAM" id="Phobius"/>
    </source>
</evidence>
<gene>
    <name evidence="3" type="ORF">N803_08740</name>
</gene>
<dbReference type="EMBL" id="AVPK01000002">
    <property type="protein sequence ID" value="KGN38881.1"/>
    <property type="molecule type" value="Genomic_DNA"/>
</dbReference>
<sequence length="315" mass="31869">MSPISEDELRARLRSVSPTPMSQEYAEHIVGAGRARRRRRRMLGTVAVAAATAVIAVGAFALSDRIGPDEALPARPSPILDGTPVVTPTGSPTGSPTASPSATASTSVSSTPTASSSSTAAPNPGASASTGPRPSASGSTPTTQRPVSLLHADSWRPSSSFAGACGTDIFPVAARGNAYSYDSRSTSAADGRADREAYLFFPSTADASAFMNELRSQSRACVTASDGTTRGIVEALSGPWSDGLALSSFANQPTVSHGSVVIAVRSGSAVALSGASGPIAGTERVDPTLIAAARPSVEYVYPQLSCGLTPAGCRT</sequence>
<evidence type="ECO:0000313" key="4">
    <source>
        <dbReference type="Proteomes" id="UP000030011"/>
    </source>
</evidence>
<feature type="compositionally biased region" description="Low complexity" evidence="1">
    <location>
        <begin position="82"/>
        <end position="132"/>
    </location>
</feature>
<accession>A0A0A0JTA6</accession>
<organism evidence="3 4">
    <name type="scientific">Knoellia subterranea KCTC 19937</name>
    <dbReference type="NCBI Taxonomy" id="1385521"/>
    <lineage>
        <taxon>Bacteria</taxon>
        <taxon>Bacillati</taxon>
        <taxon>Actinomycetota</taxon>
        <taxon>Actinomycetes</taxon>
        <taxon>Micrococcales</taxon>
        <taxon>Intrasporangiaceae</taxon>
        <taxon>Knoellia</taxon>
    </lineage>
</organism>
<proteinExistence type="predicted"/>
<dbReference type="STRING" id="1385521.N803_08740"/>
<dbReference type="RefSeq" id="WP_052111827.1">
    <property type="nucleotide sequence ID" value="NZ_AVPK01000002.1"/>
</dbReference>
<reference evidence="3 4" key="1">
    <citation type="submission" date="2013-08" db="EMBL/GenBank/DDBJ databases">
        <title>The genome sequence of Knoellia subterranea.</title>
        <authorList>
            <person name="Zhu W."/>
            <person name="Wang G."/>
        </authorList>
    </citation>
    <scope>NUCLEOTIDE SEQUENCE [LARGE SCALE GENOMIC DNA]</scope>
    <source>
        <strain evidence="3 4">KCTC 19937</strain>
    </source>
</reference>
<dbReference type="OrthoDB" id="4843701at2"/>
<feature type="transmembrane region" description="Helical" evidence="2">
    <location>
        <begin position="42"/>
        <end position="62"/>
    </location>
</feature>
<feature type="region of interest" description="Disordered" evidence="1">
    <location>
        <begin position="72"/>
        <end position="146"/>
    </location>
</feature>
<keyword evidence="2" id="KW-1133">Transmembrane helix</keyword>